<evidence type="ECO:0000256" key="8">
    <source>
        <dbReference type="RuleBase" id="RU362002"/>
    </source>
</evidence>
<evidence type="ECO:0000256" key="6">
    <source>
        <dbReference type="ARBA" id="ARBA00023136"/>
    </source>
</evidence>
<feature type="transmembrane region" description="Helical" evidence="8">
    <location>
        <begin position="316"/>
        <end position="334"/>
    </location>
</feature>
<comment type="similarity">
    <text evidence="2 8">Belongs to the ammonia transporter channel (TC 1.A.11.2) family.</text>
</comment>
<feature type="domain" description="Ammonium transporter AmtB-like" evidence="10">
    <location>
        <begin position="47"/>
        <end position="473"/>
    </location>
</feature>
<feature type="transmembrane region" description="Helical" evidence="8">
    <location>
        <begin position="45"/>
        <end position="66"/>
    </location>
</feature>
<dbReference type="GO" id="GO:0008519">
    <property type="term" value="F:ammonium channel activity"/>
    <property type="evidence" value="ECO:0007669"/>
    <property type="project" value="InterPro"/>
</dbReference>
<dbReference type="GO" id="GO:0097272">
    <property type="term" value="P:ammonium homeostasis"/>
    <property type="evidence" value="ECO:0007669"/>
    <property type="project" value="TreeGrafter"/>
</dbReference>
<reference evidence="11" key="1">
    <citation type="submission" date="2021-01" db="EMBL/GenBank/DDBJ databases">
        <authorList>
            <person name="Corre E."/>
            <person name="Pelletier E."/>
            <person name="Niang G."/>
            <person name="Scheremetjew M."/>
            <person name="Finn R."/>
            <person name="Kale V."/>
            <person name="Holt S."/>
            <person name="Cochrane G."/>
            <person name="Meng A."/>
            <person name="Brown T."/>
            <person name="Cohen L."/>
        </authorList>
    </citation>
    <scope>NUCLEOTIDE SEQUENCE</scope>
    <source>
        <strain evidence="11">CCMP147</strain>
    </source>
</reference>
<dbReference type="GO" id="GO:0005886">
    <property type="term" value="C:plasma membrane"/>
    <property type="evidence" value="ECO:0007669"/>
    <property type="project" value="UniProtKB-SubCell"/>
</dbReference>
<dbReference type="AlphaFoldDB" id="A0A7R9W6Q2"/>
<feature type="transmembrane region" description="Helical" evidence="8">
    <location>
        <begin position="129"/>
        <end position="148"/>
    </location>
</feature>
<sequence>MSNIWEQCLADNGGNNTEVIQCMFEKSKDYTDASVQNVAAGVDTFYLIFAGALVYFMQTGFAMLCAGSIRAKNCKNVLLWNLLDSCGGALAFWSVGYAFAYGGDTEGGPTTFIGNAYFFLIGLEDLHMWFFQFAFACALSSIVAGTVAERCKMQAYLLYSGFLCGFVYPVAAHAFWAYQGFLSPGNANPLFGVGAVDLAGSGPVHMTGGVLALVMAVILGPRMGRFYDENGAPYDEPRDIPGHSVALQFLGTFCLWFGWYGFNPGSTLTIASSNRGSVAALAAVNTSLGAAAGAVSAMFTASILEERRTGVVTYDLTNAMNGCLTGLVAVTAPCASVEPWAGFAIGVCAGWVYLTGSWLLVKYKIDDAVDAIPVHMGGGMWGVLATGLFSSEPRLNEAYGITEHIGWFYEWGRGSANFNLMGAQIVAVLFVIAWVVGIMGPYIWILNYFNMLRVDPLEEKVGMDISRHKGPAYVADDDNKEHVMELEQRRSSRQLDVSRSRSGRFSKKSAKQEPVEEPHQDEPVMQNEESA</sequence>
<keyword evidence="3 8" id="KW-0813">Transport</keyword>
<keyword evidence="4 8" id="KW-0812">Transmembrane</keyword>
<evidence type="ECO:0000256" key="7">
    <source>
        <dbReference type="ARBA" id="ARBA00023177"/>
    </source>
</evidence>
<evidence type="ECO:0000256" key="4">
    <source>
        <dbReference type="ARBA" id="ARBA00022692"/>
    </source>
</evidence>
<feature type="transmembrane region" description="Helical" evidence="8">
    <location>
        <begin position="78"/>
        <end position="100"/>
    </location>
</feature>
<evidence type="ECO:0000256" key="5">
    <source>
        <dbReference type="ARBA" id="ARBA00022989"/>
    </source>
</evidence>
<dbReference type="FunFam" id="1.10.3430.10:FF:000016">
    <property type="entry name" value="Ammonium transporter"/>
    <property type="match status" value="1"/>
</dbReference>
<dbReference type="InterPro" id="IPR001905">
    <property type="entry name" value="Ammonium_transpt"/>
</dbReference>
<feature type="compositionally biased region" description="Basic and acidic residues" evidence="9">
    <location>
        <begin position="510"/>
        <end position="522"/>
    </location>
</feature>
<evidence type="ECO:0000256" key="9">
    <source>
        <dbReference type="SAM" id="MobiDB-lite"/>
    </source>
</evidence>
<evidence type="ECO:0000259" key="10">
    <source>
        <dbReference type="Pfam" id="PF00909"/>
    </source>
</evidence>
<feature type="transmembrane region" description="Helical" evidence="8">
    <location>
        <begin position="240"/>
        <end position="259"/>
    </location>
</feature>
<feature type="transmembrane region" description="Helical" evidence="8">
    <location>
        <begin position="198"/>
        <end position="219"/>
    </location>
</feature>
<dbReference type="PANTHER" id="PTHR11730">
    <property type="entry name" value="AMMONIUM TRANSPORTER"/>
    <property type="match status" value="1"/>
</dbReference>
<dbReference type="EMBL" id="HBED01029616">
    <property type="protein sequence ID" value="CAD8316033.1"/>
    <property type="molecule type" value="Transcribed_RNA"/>
</dbReference>
<feature type="transmembrane region" description="Helical" evidence="8">
    <location>
        <begin position="279"/>
        <end position="304"/>
    </location>
</feature>
<dbReference type="Pfam" id="PF00909">
    <property type="entry name" value="Ammonium_transp"/>
    <property type="match status" value="1"/>
</dbReference>
<dbReference type="PANTHER" id="PTHR11730:SF6">
    <property type="entry name" value="AMMONIUM TRANSPORTER"/>
    <property type="match status" value="1"/>
</dbReference>
<feature type="transmembrane region" description="Helical" evidence="8">
    <location>
        <begin position="340"/>
        <end position="361"/>
    </location>
</feature>
<feature type="transmembrane region" description="Helical" evidence="8">
    <location>
        <begin position="421"/>
        <end position="445"/>
    </location>
</feature>
<dbReference type="InterPro" id="IPR029020">
    <property type="entry name" value="Ammonium/urea_transptr"/>
</dbReference>
<dbReference type="InterPro" id="IPR024041">
    <property type="entry name" value="NH4_transpt_AmtB-like_dom"/>
</dbReference>
<dbReference type="NCBIfam" id="TIGR00836">
    <property type="entry name" value="amt"/>
    <property type="match status" value="1"/>
</dbReference>
<feature type="region of interest" description="Disordered" evidence="9">
    <location>
        <begin position="484"/>
        <end position="531"/>
    </location>
</feature>
<keyword evidence="5 8" id="KW-1133">Transmembrane helix</keyword>
<evidence type="ECO:0000256" key="1">
    <source>
        <dbReference type="ARBA" id="ARBA00004141"/>
    </source>
</evidence>
<dbReference type="SUPFAM" id="SSF111352">
    <property type="entry name" value="Ammonium transporter"/>
    <property type="match status" value="1"/>
</dbReference>
<protein>
    <recommendedName>
        <fullName evidence="8">Ammonium transporter</fullName>
    </recommendedName>
</protein>
<keyword evidence="6 8" id="KW-0472">Membrane</keyword>
<evidence type="ECO:0000256" key="2">
    <source>
        <dbReference type="ARBA" id="ARBA00005887"/>
    </source>
</evidence>
<feature type="transmembrane region" description="Helical" evidence="8">
    <location>
        <begin position="368"/>
        <end position="389"/>
    </location>
</feature>
<organism evidence="11">
    <name type="scientific">Pseudictyota dubia</name>
    <dbReference type="NCBI Taxonomy" id="2749911"/>
    <lineage>
        <taxon>Eukaryota</taxon>
        <taxon>Sar</taxon>
        <taxon>Stramenopiles</taxon>
        <taxon>Ochrophyta</taxon>
        <taxon>Bacillariophyta</taxon>
        <taxon>Mediophyceae</taxon>
        <taxon>Biddulphiophycidae</taxon>
        <taxon>Eupodiscales</taxon>
        <taxon>Odontellaceae</taxon>
        <taxon>Pseudictyota</taxon>
    </lineage>
</organism>
<comment type="subcellular location">
    <subcellularLocation>
        <location evidence="8">Cell membrane</location>
        <topology evidence="8">Multi-pass membrane protein</topology>
    </subcellularLocation>
    <subcellularLocation>
        <location evidence="1">Membrane</location>
        <topology evidence="1">Multi-pass membrane protein</topology>
    </subcellularLocation>
</comment>
<feature type="transmembrane region" description="Helical" evidence="8">
    <location>
        <begin position="155"/>
        <end position="178"/>
    </location>
</feature>
<proteinExistence type="inferred from homology"/>
<keyword evidence="7 8" id="KW-0924">Ammonia transport</keyword>
<name>A0A7R9W6Q2_9STRA</name>
<evidence type="ECO:0000256" key="3">
    <source>
        <dbReference type="ARBA" id="ARBA00022448"/>
    </source>
</evidence>
<evidence type="ECO:0000313" key="11">
    <source>
        <dbReference type="EMBL" id="CAD8316033.1"/>
    </source>
</evidence>
<gene>
    <name evidence="11" type="ORF">TDUB1175_LOCUS14826</name>
</gene>
<dbReference type="Gene3D" id="1.10.3430.10">
    <property type="entry name" value="Ammonium transporter AmtB like domains"/>
    <property type="match status" value="1"/>
</dbReference>
<accession>A0A7R9W6Q2</accession>